<keyword evidence="3" id="KW-0489">Methyltransferase</keyword>
<evidence type="ECO:0000259" key="2">
    <source>
        <dbReference type="Pfam" id="PF13649"/>
    </source>
</evidence>
<evidence type="ECO:0000256" key="1">
    <source>
        <dbReference type="ARBA" id="ARBA00022679"/>
    </source>
</evidence>
<proteinExistence type="predicted"/>
<dbReference type="PANTHER" id="PTHR43861:SF3">
    <property type="entry name" value="PUTATIVE (AFU_ORTHOLOGUE AFUA_2G14390)-RELATED"/>
    <property type="match status" value="1"/>
</dbReference>
<reference evidence="3 4" key="1">
    <citation type="submission" date="2019-06" db="EMBL/GenBank/DDBJ databases">
        <title>Sequencing the genomes of 1000 actinobacteria strains.</title>
        <authorList>
            <person name="Klenk H.-P."/>
        </authorList>
    </citation>
    <scope>NUCLEOTIDE SEQUENCE [LARGE SCALE GENOMIC DNA]</scope>
    <source>
        <strain evidence="3 4">DSM 19560</strain>
    </source>
</reference>
<gene>
    <name evidence="3" type="ORF">BKA23_2602</name>
</gene>
<protein>
    <submittedName>
        <fullName evidence="3">Methyltransferase family protein</fullName>
    </submittedName>
</protein>
<dbReference type="GO" id="GO:0032259">
    <property type="term" value="P:methylation"/>
    <property type="evidence" value="ECO:0007669"/>
    <property type="project" value="UniProtKB-KW"/>
</dbReference>
<dbReference type="Proteomes" id="UP000318297">
    <property type="component" value="Unassembled WGS sequence"/>
</dbReference>
<name>A0A561E3R1_9MICO</name>
<dbReference type="AlphaFoldDB" id="A0A561E3R1"/>
<dbReference type="EMBL" id="VIVQ01000002">
    <property type="protein sequence ID" value="TWE10248.1"/>
    <property type="molecule type" value="Genomic_DNA"/>
</dbReference>
<accession>A0A561E3R1</accession>
<dbReference type="SUPFAM" id="SSF53335">
    <property type="entry name" value="S-adenosyl-L-methionine-dependent methyltransferases"/>
    <property type="match status" value="1"/>
</dbReference>
<comment type="caution">
    <text evidence="3">The sequence shown here is derived from an EMBL/GenBank/DDBJ whole genome shotgun (WGS) entry which is preliminary data.</text>
</comment>
<organism evidence="3 4">
    <name type="scientific">Rudaeicoccus suwonensis</name>
    <dbReference type="NCBI Taxonomy" id="657409"/>
    <lineage>
        <taxon>Bacteria</taxon>
        <taxon>Bacillati</taxon>
        <taxon>Actinomycetota</taxon>
        <taxon>Actinomycetes</taxon>
        <taxon>Micrococcales</taxon>
        <taxon>Dermacoccaceae</taxon>
        <taxon>Rudaeicoccus</taxon>
    </lineage>
</organism>
<dbReference type="InterPro" id="IPR029063">
    <property type="entry name" value="SAM-dependent_MTases_sf"/>
</dbReference>
<dbReference type="Gene3D" id="3.40.50.150">
    <property type="entry name" value="Vaccinia Virus protein VP39"/>
    <property type="match status" value="1"/>
</dbReference>
<sequence length="196" mass="21157">MAADWDARYSEESRIWSGNPNQALVAEVTGLTPGTALDVGCGEGADAIWLAQQGWQVTALDPSSVALERARAAAESAGVTIDFRHTGLTRMSQSFDLVSAFYPALPKVDDAMTDLLDAVAPGGTLLMVHHVEFDRDRALEHGFDPDDFVSVDEVAAAMESASWQIVEHAVRNRDVREGAGAHHTQDLVLRATRSRS</sequence>
<dbReference type="GO" id="GO:0008168">
    <property type="term" value="F:methyltransferase activity"/>
    <property type="evidence" value="ECO:0007669"/>
    <property type="project" value="UniProtKB-KW"/>
</dbReference>
<dbReference type="Pfam" id="PF13649">
    <property type="entry name" value="Methyltransf_25"/>
    <property type="match status" value="1"/>
</dbReference>
<keyword evidence="1 3" id="KW-0808">Transferase</keyword>
<feature type="domain" description="Methyltransferase" evidence="2">
    <location>
        <begin position="37"/>
        <end position="123"/>
    </location>
</feature>
<evidence type="ECO:0000313" key="3">
    <source>
        <dbReference type="EMBL" id="TWE10248.1"/>
    </source>
</evidence>
<dbReference type="CDD" id="cd02440">
    <property type="entry name" value="AdoMet_MTases"/>
    <property type="match status" value="1"/>
</dbReference>
<dbReference type="PANTHER" id="PTHR43861">
    <property type="entry name" value="TRANS-ACONITATE 2-METHYLTRANSFERASE-RELATED"/>
    <property type="match status" value="1"/>
</dbReference>
<evidence type="ECO:0000313" key="4">
    <source>
        <dbReference type="Proteomes" id="UP000318297"/>
    </source>
</evidence>
<dbReference type="InterPro" id="IPR041698">
    <property type="entry name" value="Methyltransf_25"/>
</dbReference>
<keyword evidence="4" id="KW-1185">Reference proteome</keyword>